<reference evidence="6 7" key="1">
    <citation type="journal article" date="2018" name="Cell">
        <title>The Chara Genome: Secondary Complexity and Implications for Plant Terrestrialization.</title>
        <authorList>
            <person name="Nishiyama T."/>
            <person name="Sakayama H."/>
            <person name="Vries J.D."/>
            <person name="Buschmann H."/>
            <person name="Saint-Marcoux D."/>
            <person name="Ullrich K.K."/>
            <person name="Haas F.B."/>
            <person name="Vanderstraeten L."/>
            <person name="Becker D."/>
            <person name="Lang D."/>
            <person name="Vosolsobe S."/>
            <person name="Rombauts S."/>
            <person name="Wilhelmsson P.K.I."/>
            <person name="Janitza P."/>
            <person name="Kern R."/>
            <person name="Heyl A."/>
            <person name="Rumpler F."/>
            <person name="Villalobos L.I.A.C."/>
            <person name="Clay J.M."/>
            <person name="Skokan R."/>
            <person name="Toyoda A."/>
            <person name="Suzuki Y."/>
            <person name="Kagoshima H."/>
            <person name="Schijlen E."/>
            <person name="Tajeshwar N."/>
            <person name="Catarino B."/>
            <person name="Hetherington A.J."/>
            <person name="Saltykova A."/>
            <person name="Bonnot C."/>
            <person name="Breuninger H."/>
            <person name="Symeonidi A."/>
            <person name="Radhakrishnan G.V."/>
            <person name="Van Nieuwerburgh F."/>
            <person name="Deforce D."/>
            <person name="Chang C."/>
            <person name="Karol K.G."/>
            <person name="Hedrich R."/>
            <person name="Ulvskov P."/>
            <person name="Glockner G."/>
            <person name="Delwiche C.F."/>
            <person name="Petrasek J."/>
            <person name="Van de Peer Y."/>
            <person name="Friml J."/>
            <person name="Beilby M."/>
            <person name="Dolan L."/>
            <person name="Kohara Y."/>
            <person name="Sugano S."/>
            <person name="Fujiyama A."/>
            <person name="Delaux P.-M."/>
            <person name="Quint M."/>
            <person name="TheiBen G."/>
            <person name="Hagemann M."/>
            <person name="Harholt J."/>
            <person name="Dunand C."/>
            <person name="Zachgo S."/>
            <person name="Langdale J."/>
            <person name="Maumus F."/>
            <person name="Straeten D.V.D."/>
            <person name="Gould S.B."/>
            <person name="Rensing S.A."/>
        </authorList>
    </citation>
    <scope>NUCLEOTIDE SEQUENCE [LARGE SCALE GENOMIC DNA]</scope>
    <source>
        <strain evidence="6 7">S276</strain>
    </source>
</reference>
<dbReference type="InterPro" id="IPR011042">
    <property type="entry name" value="6-blade_b-propeller_TolB-like"/>
</dbReference>
<dbReference type="EMBL" id="BFEA01000434">
    <property type="protein sequence ID" value="GBG83286.1"/>
    <property type="molecule type" value="Genomic_DNA"/>
</dbReference>
<feature type="region of interest" description="Disordered" evidence="3">
    <location>
        <begin position="600"/>
        <end position="624"/>
    </location>
</feature>
<keyword evidence="7" id="KW-1185">Reference proteome</keyword>
<dbReference type="Proteomes" id="UP000265515">
    <property type="component" value="Unassembled WGS sequence"/>
</dbReference>
<comment type="caution">
    <text evidence="6">The sequence shown here is derived from an EMBL/GenBank/DDBJ whole genome shotgun (WGS) entry which is preliminary data.</text>
</comment>
<dbReference type="AlphaFoldDB" id="A0A388LLS6"/>
<dbReference type="PROSITE" id="PS00108">
    <property type="entry name" value="PROTEIN_KINASE_ST"/>
    <property type="match status" value="1"/>
</dbReference>
<dbReference type="Gene3D" id="3.30.200.20">
    <property type="entry name" value="Phosphorylase Kinase, domain 1"/>
    <property type="match status" value="1"/>
</dbReference>
<feature type="domain" description="Protein kinase" evidence="5">
    <location>
        <begin position="674"/>
        <end position="972"/>
    </location>
</feature>
<dbReference type="GO" id="GO:0005524">
    <property type="term" value="F:ATP binding"/>
    <property type="evidence" value="ECO:0007669"/>
    <property type="project" value="UniProtKB-KW"/>
</dbReference>
<evidence type="ECO:0000259" key="5">
    <source>
        <dbReference type="PROSITE" id="PS50011"/>
    </source>
</evidence>
<feature type="compositionally biased region" description="Low complexity" evidence="3">
    <location>
        <begin position="478"/>
        <end position="564"/>
    </location>
</feature>
<gene>
    <name evidence="6" type="ORF">CBR_g36901</name>
</gene>
<feature type="region of interest" description="Disordered" evidence="3">
    <location>
        <begin position="477"/>
        <end position="564"/>
    </location>
</feature>
<protein>
    <recommendedName>
        <fullName evidence="5">Protein kinase domain-containing protein</fullName>
    </recommendedName>
</protein>
<dbReference type="Pfam" id="PF00069">
    <property type="entry name" value="Pkinase"/>
    <property type="match status" value="1"/>
</dbReference>
<dbReference type="InterPro" id="IPR000719">
    <property type="entry name" value="Prot_kinase_dom"/>
</dbReference>
<evidence type="ECO:0000256" key="2">
    <source>
        <dbReference type="ARBA" id="ARBA00022840"/>
    </source>
</evidence>
<evidence type="ECO:0000256" key="3">
    <source>
        <dbReference type="SAM" id="MobiDB-lite"/>
    </source>
</evidence>
<dbReference type="Gene3D" id="1.10.510.10">
    <property type="entry name" value="Transferase(Phosphotransferase) domain 1"/>
    <property type="match status" value="1"/>
</dbReference>
<evidence type="ECO:0000313" key="7">
    <source>
        <dbReference type="Proteomes" id="UP000265515"/>
    </source>
</evidence>
<evidence type="ECO:0000313" key="6">
    <source>
        <dbReference type="EMBL" id="GBG83286.1"/>
    </source>
</evidence>
<dbReference type="GO" id="GO:0004672">
    <property type="term" value="F:protein kinase activity"/>
    <property type="evidence" value="ECO:0007669"/>
    <property type="project" value="InterPro"/>
</dbReference>
<dbReference type="InterPro" id="IPR011009">
    <property type="entry name" value="Kinase-like_dom_sf"/>
</dbReference>
<dbReference type="InterPro" id="IPR008271">
    <property type="entry name" value="Ser/Thr_kinase_AS"/>
</dbReference>
<dbReference type="SUPFAM" id="SSF75011">
    <property type="entry name" value="3-carboxy-cis,cis-mucoante lactonizing enzyme"/>
    <property type="match status" value="1"/>
</dbReference>
<dbReference type="OrthoDB" id="122279at2759"/>
<proteinExistence type="predicted"/>
<evidence type="ECO:0000256" key="4">
    <source>
        <dbReference type="SAM" id="Phobius"/>
    </source>
</evidence>
<keyword evidence="1" id="KW-0547">Nucleotide-binding</keyword>
<keyword evidence="2" id="KW-0067">ATP-binding</keyword>
<feature type="transmembrane region" description="Helical" evidence="4">
    <location>
        <begin position="567"/>
        <end position="592"/>
    </location>
</feature>
<dbReference type="Gene3D" id="2.120.10.30">
    <property type="entry name" value="TolB, C-terminal domain"/>
    <property type="match status" value="1"/>
</dbReference>
<sequence length="985" mass="105659">MAKQRQRLRAVRGVFPRGTLSRAVVLSAGVIVLLTVGFCECVLVADGEARAERTTDSARRWSEPSLFSENAFVLNRNYGGNKESSRSLLAAGTQPGLPSLTVLQTDLVVKQRVLLRHVAEYPFQIPSSATVWCGDTIQDVVLDPVDLIFYYILDEQCARVGAIKSTLTHWRVSYRKAALRNISADGLVKEEVISYWWNASVPDSPAASAPIVLRDPERIPSIDMALTNGMDLSPSRSHLVVGARVPRSKSGLALLSVADGSRLTFPSNADALGSLAFSPDKSRLYTVDLSAPTIRLESAAVPAAPDGLPLSAATSFHQVAIYTQNGNPNITDMTFGSQSFAPDGSCLYFLDSDYGRVWALDLSSTQKTPILVAGTDEEGMQDGGPLMAKFEDPRELAVTSDGCNLFVSERNGFLRRIELEQPCGRARSVDTVVRYGPGGFRGLALRSDGTQLYVYVGSNDGHLFELEIKQDLLPVCGPLPSSSSSQPPHQPDPSSISSVPYHPSQPSSESPPSSSHTYPSSTATPSSSYSSPSTPSSSYSSPSASSSSASSSSPTPSSSSGSSGGRVVLLVVLPIVSVSAVALVAGVLFVVCRRRREDQVTQSSARSQAYTGQQQPVSTGSNIEVPVSSSAGVLQSGEDSLIAPPHRRADDGLHPTTVRPFSLRDLQQCTNNFDSSYRIGEKGAFGAVYWGHIGGADLAIKVMDGRLTESGRRQFVAEVNTLSRVHHGNLIQLVGYCDEGSKSVLVYNYYPGSSLHARLHNPQTIRAQAPVPPLTLLERVSVALQIAEALRYLHFGASPAVIHRDVKSSNVLLSGGAGDNLRAVLADFGLATIVEKVFQTKVDATVQTFHISGTRGYMAPELLNGRLSVKSDVYAFGVVVLELLTGKPAIVPGSGPGSESYQLASWVKHVYNDTRLDLVRSVVDPSLQPEVMRSDALTNSVMKAISLAMECCLEDDKSRPTMTSVLDRVTTIVSDVRKGRVEMDR</sequence>
<dbReference type="PANTHER" id="PTHR47989">
    <property type="entry name" value="OS01G0750732 PROTEIN"/>
    <property type="match status" value="1"/>
</dbReference>
<name>A0A388LLS6_CHABU</name>
<dbReference type="SMART" id="SM00220">
    <property type="entry name" value="S_TKc"/>
    <property type="match status" value="1"/>
</dbReference>
<accession>A0A388LLS6</accession>
<dbReference type="Gramene" id="GBG83286">
    <property type="protein sequence ID" value="GBG83286"/>
    <property type="gene ID" value="CBR_g36901"/>
</dbReference>
<dbReference type="SUPFAM" id="SSF56112">
    <property type="entry name" value="Protein kinase-like (PK-like)"/>
    <property type="match status" value="1"/>
</dbReference>
<keyword evidence="4" id="KW-1133">Transmembrane helix</keyword>
<evidence type="ECO:0000256" key="1">
    <source>
        <dbReference type="ARBA" id="ARBA00022741"/>
    </source>
</evidence>
<keyword evidence="4" id="KW-0472">Membrane</keyword>
<organism evidence="6 7">
    <name type="scientific">Chara braunii</name>
    <name type="common">Braun's stonewort</name>
    <dbReference type="NCBI Taxonomy" id="69332"/>
    <lineage>
        <taxon>Eukaryota</taxon>
        <taxon>Viridiplantae</taxon>
        <taxon>Streptophyta</taxon>
        <taxon>Charophyceae</taxon>
        <taxon>Charales</taxon>
        <taxon>Characeae</taxon>
        <taxon>Chara</taxon>
    </lineage>
</organism>
<dbReference type="PANTHER" id="PTHR47989:SF22">
    <property type="entry name" value="SERINE_THREONINE-PROTEIN KINASE-LIKE PROTEIN CCR1"/>
    <property type="match status" value="1"/>
</dbReference>
<dbReference type="STRING" id="69332.A0A388LLS6"/>
<keyword evidence="4" id="KW-0812">Transmembrane</keyword>
<dbReference type="PROSITE" id="PS50011">
    <property type="entry name" value="PROTEIN_KINASE_DOM"/>
    <property type="match status" value="1"/>
</dbReference>